<sequence length="168" mass="18463">MPQAIVARAFPPARTVVASRSAPPELERPVNPHPAPMDQPPPVVALPERKLDVPVQYLFYDQDTESFTKEHKGFPQHGPDVQYSRLKYCAHSLERSLTDKPLISATYSASHDSMGLQGCDLALVNGAAVKTEEPALDDDVRMNVKWAKPSRPPPPPPAPRPGPHAHRC</sequence>
<organism evidence="2 3">
    <name type="scientific">Trametes pubescens</name>
    <name type="common">White-rot fungus</name>
    <dbReference type="NCBI Taxonomy" id="154538"/>
    <lineage>
        <taxon>Eukaryota</taxon>
        <taxon>Fungi</taxon>
        <taxon>Dikarya</taxon>
        <taxon>Basidiomycota</taxon>
        <taxon>Agaricomycotina</taxon>
        <taxon>Agaricomycetes</taxon>
        <taxon>Polyporales</taxon>
        <taxon>Polyporaceae</taxon>
        <taxon>Trametes</taxon>
    </lineage>
</organism>
<feature type="compositionally biased region" description="Pro residues" evidence="1">
    <location>
        <begin position="31"/>
        <end position="44"/>
    </location>
</feature>
<dbReference type="AlphaFoldDB" id="A0A1M2VY35"/>
<evidence type="ECO:0000313" key="3">
    <source>
        <dbReference type="Proteomes" id="UP000184267"/>
    </source>
</evidence>
<dbReference type="Proteomes" id="UP000184267">
    <property type="component" value="Unassembled WGS sequence"/>
</dbReference>
<reference evidence="2 3" key="1">
    <citation type="submission" date="2016-10" db="EMBL/GenBank/DDBJ databases">
        <title>Genome sequence of the basidiomycete white-rot fungus Trametes pubescens.</title>
        <authorList>
            <person name="Makela M.R."/>
            <person name="Granchi Z."/>
            <person name="Peng M."/>
            <person name="De Vries R.P."/>
            <person name="Grigoriev I."/>
            <person name="Riley R."/>
            <person name="Hilden K."/>
        </authorList>
    </citation>
    <scope>NUCLEOTIDE SEQUENCE [LARGE SCALE GENOMIC DNA]</scope>
    <source>
        <strain evidence="2 3">FBCC735</strain>
    </source>
</reference>
<protein>
    <submittedName>
        <fullName evidence="2">Uncharacterized protein</fullName>
    </submittedName>
</protein>
<dbReference type="EMBL" id="MNAD01000488">
    <property type="protein sequence ID" value="OJT12456.1"/>
    <property type="molecule type" value="Genomic_DNA"/>
</dbReference>
<evidence type="ECO:0000256" key="1">
    <source>
        <dbReference type="SAM" id="MobiDB-lite"/>
    </source>
</evidence>
<evidence type="ECO:0000313" key="2">
    <source>
        <dbReference type="EMBL" id="OJT12456.1"/>
    </source>
</evidence>
<feature type="region of interest" description="Disordered" evidence="1">
    <location>
        <begin position="145"/>
        <end position="168"/>
    </location>
</feature>
<comment type="caution">
    <text evidence="2">The sequence shown here is derived from an EMBL/GenBank/DDBJ whole genome shotgun (WGS) entry which is preliminary data.</text>
</comment>
<feature type="non-terminal residue" evidence="2">
    <location>
        <position position="168"/>
    </location>
</feature>
<proteinExistence type="predicted"/>
<feature type="region of interest" description="Disordered" evidence="1">
    <location>
        <begin position="16"/>
        <end position="44"/>
    </location>
</feature>
<feature type="compositionally biased region" description="Pro residues" evidence="1">
    <location>
        <begin position="150"/>
        <end position="162"/>
    </location>
</feature>
<accession>A0A1M2VY35</accession>
<dbReference type="OrthoDB" id="10458858at2759"/>
<name>A0A1M2VY35_TRAPU</name>
<keyword evidence="3" id="KW-1185">Reference proteome</keyword>
<gene>
    <name evidence="2" type="ORF">TRAPUB_11045</name>
</gene>